<dbReference type="OrthoDB" id="1550511at2"/>
<organism evidence="1 2">
    <name type="scientific">Chitinophaga oryziterrae</name>
    <dbReference type="NCBI Taxonomy" id="1031224"/>
    <lineage>
        <taxon>Bacteria</taxon>
        <taxon>Pseudomonadati</taxon>
        <taxon>Bacteroidota</taxon>
        <taxon>Chitinophagia</taxon>
        <taxon>Chitinophagales</taxon>
        <taxon>Chitinophagaceae</taxon>
        <taxon>Chitinophaga</taxon>
    </lineage>
</organism>
<dbReference type="RefSeq" id="WP_157298652.1">
    <property type="nucleotide sequence ID" value="NZ_BAAAZB010000005.1"/>
</dbReference>
<keyword evidence="2" id="KW-1185">Reference proteome</keyword>
<dbReference type="AlphaFoldDB" id="A0A6N8J521"/>
<dbReference type="Pfam" id="PF20140">
    <property type="entry name" value="DUF6530"/>
    <property type="match status" value="1"/>
</dbReference>
<gene>
    <name evidence="1" type="ORF">GO495_05430</name>
</gene>
<name>A0A6N8J521_9BACT</name>
<dbReference type="Proteomes" id="UP000468388">
    <property type="component" value="Unassembled WGS sequence"/>
</dbReference>
<accession>A0A6N8J521</accession>
<sequence length="133" mass="15264">MAVPEHLQHKPIIAVNDYDKIDGQYAPNSDAKVLSIGQAQYDEDEISVKVFRHTGNNWSRQSEELPLHRTLDLTTLIITSILTGQNSERIVSNLNEQIISEPRVQEIKDYYQANISILRPRLEEIRDLLNSLL</sequence>
<comment type="caution">
    <text evidence="1">The sequence shown here is derived from an EMBL/GenBank/DDBJ whole genome shotgun (WGS) entry which is preliminary data.</text>
</comment>
<protein>
    <submittedName>
        <fullName evidence="1">Uncharacterized protein</fullName>
    </submittedName>
</protein>
<evidence type="ECO:0000313" key="1">
    <source>
        <dbReference type="EMBL" id="MVT40014.1"/>
    </source>
</evidence>
<dbReference type="EMBL" id="WRXO01000001">
    <property type="protein sequence ID" value="MVT40014.1"/>
    <property type="molecule type" value="Genomic_DNA"/>
</dbReference>
<evidence type="ECO:0000313" key="2">
    <source>
        <dbReference type="Proteomes" id="UP000468388"/>
    </source>
</evidence>
<proteinExistence type="predicted"/>
<dbReference type="InterPro" id="IPR045352">
    <property type="entry name" value="DUF6530"/>
</dbReference>
<reference evidence="1 2" key="1">
    <citation type="submission" date="2019-12" db="EMBL/GenBank/DDBJ databases">
        <title>The draft genomic sequence of strain Chitinophaga oryziterrae JCM 16595.</title>
        <authorList>
            <person name="Zhang X."/>
        </authorList>
    </citation>
    <scope>NUCLEOTIDE SEQUENCE [LARGE SCALE GENOMIC DNA]</scope>
    <source>
        <strain evidence="1 2">JCM 16595</strain>
    </source>
</reference>